<keyword evidence="2" id="KW-1185">Reference proteome</keyword>
<accession>A0ABQ7TRE5</accession>
<organism evidence="1 2">
    <name type="scientific">Solanum tuberosum</name>
    <name type="common">Potato</name>
    <dbReference type="NCBI Taxonomy" id="4113"/>
    <lineage>
        <taxon>Eukaryota</taxon>
        <taxon>Viridiplantae</taxon>
        <taxon>Streptophyta</taxon>
        <taxon>Embryophyta</taxon>
        <taxon>Tracheophyta</taxon>
        <taxon>Spermatophyta</taxon>
        <taxon>Magnoliopsida</taxon>
        <taxon>eudicotyledons</taxon>
        <taxon>Gunneridae</taxon>
        <taxon>Pentapetalae</taxon>
        <taxon>asterids</taxon>
        <taxon>lamiids</taxon>
        <taxon>Solanales</taxon>
        <taxon>Solanaceae</taxon>
        <taxon>Solanoideae</taxon>
        <taxon>Solaneae</taxon>
        <taxon>Solanum</taxon>
    </lineage>
</organism>
<dbReference type="EMBL" id="JAIVGD010000028">
    <property type="protein sequence ID" value="KAH0737061.1"/>
    <property type="molecule type" value="Genomic_DNA"/>
</dbReference>
<protein>
    <submittedName>
        <fullName evidence="1">Uncharacterized protein</fullName>
    </submittedName>
</protein>
<comment type="caution">
    <text evidence="1">The sequence shown here is derived from an EMBL/GenBank/DDBJ whole genome shotgun (WGS) entry which is preliminary data.</text>
</comment>
<reference evidence="1 2" key="1">
    <citation type="journal article" date="2021" name="bioRxiv">
        <title>Chromosome-scale and haplotype-resolved genome assembly of a tetraploid potato cultivar.</title>
        <authorList>
            <person name="Sun H."/>
            <person name="Jiao W.-B."/>
            <person name="Krause K."/>
            <person name="Campoy J.A."/>
            <person name="Goel M."/>
            <person name="Folz-Donahue K."/>
            <person name="Kukat C."/>
            <person name="Huettel B."/>
            <person name="Schneeberger K."/>
        </authorList>
    </citation>
    <scope>NUCLEOTIDE SEQUENCE [LARGE SCALE GENOMIC DNA]</scope>
    <source>
        <strain evidence="1">SolTubOtavaFocal</strain>
        <tissue evidence="1">Leaves</tissue>
    </source>
</reference>
<sequence length="110" mass="12812">MSLFKLYPGKQADTQGKFETKHPRDPLRVWSYKKAEKILEFYHFLQRSILPRFPGTVINVQDEIEVVVDSNSTNVPITEYIKQAANENSNYIIRCSVKHPPLRCMVKSRS</sequence>
<dbReference type="Proteomes" id="UP000826656">
    <property type="component" value="Unassembled WGS sequence"/>
</dbReference>
<evidence type="ECO:0000313" key="1">
    <source>
        <dbReference type="EMBL" id="KAH0737061.1"/>
    </source>
</evidence>
<gene>
    <name evidence="1" type="ORF">KY290_035766</name>
</gene>
<evidence type="ECO:0000313" key="2">
    <source>
        <dbReference type="Proteomes" id="UP000826656"/>
    </source>
</evidence>
<name>A0ABQ7TRE5_SOLTU</name>
<proteinExistence type="predicted"/>